<proteinExistence type="predicted"/>
<protein>
    <submittedName>
        <fullName evidence="2">Uncharacterized protein</fullName>
    </submittedName>
</protein>
<comment type="caution">
    <text evidence="2">The sequence shown here is derived from an EMBL/GenBank/DDBJ whole genome shotgun (WGS) entry which is preliminary data.</text>
</comment>
<name>A0A9W6BMI1_9CHLO</name>
<evidence type="ECO:0000313" key="3">
    <source>
        <dbReference type="Proteomes" id="UP001165080"/>
    </source>
</evidence>
<evidence type="ECO:0000313" key="2">
    <source>
        <dbReference type="EMBL" id="GLC54917.1"/>
    </source>
</evidence>
<dbReference type="EMBL" id="BRXU01000011">
    <property type="protein sequence ID" value="GLC54917.1"/>
    <property type="molecule type" value="Genomic_DNA"/>
</dbReference>
<feature type="region of interest" description="Disordered" evidence="1">
    <location>
        <begin position="281"/>
        <end position="309"/>
    </location>
</feature>
<accession>A0A9W6BMI1</accession>
<sequence length="377" mass="39919">MSVDEMFVAAAEKQGLRLPAAVLSFSSPHSLLKRSSPPEHCSDSEPFARVKVVPRVFNLGRAAGAKDWMLTVELQDFEIGVERLFSKDNEALGFFPSAASIRIELVESSGNPPALLLGQQVPPTETPATANANATGGVPLETPEGVYPGPLPPQRCQHTQSYQQGTTVTTGLQGTAPCPSGSVGVSFTSQAATSQALTWQDHEFYRTVFAPGGGGGGGASVAWSWRLGMWEQQSDHARFPYNAADPAVWSRAGGSKHRSNPLPACQVTPREDLEDAYRCSVRPQGAGRSQQQQQPAAAPPASAEAQATASWRLSRKEVDALLSTAEPGASRFELVVVCRLSLTCIVTEKGGCCGAETTRSSIGESIDISGRVGIVGW</sequence>
<dbReference type="AlphaFoldDB" id="A0A9W6BMI1"/>
<keyword evidence="3" id="KW-1185">Reference proteome</keyword>
<dbReference type="Proteomes" id="UP001165080">
    <property type="component" value="Unassembled WGS sequence"/>
</dbReference>
<organism evidence="2 3">
    <name type="scientific">Pleodorina starrii</name>
    <dbReference type="NCBI Taxonomy" id="330485"/>
    <lineage>
        <taxon>Eukaryota</taxon>
        <taxon>Viridiplantae</taxon>
        <taxon>Chlorophyta</taxon>
        <taxon>core chlorophytes</taxon>
        <taxon>Chlorophyceae</taxon>
        <taxon>CS clade</taxon>
        <taxon>Chlamydomonadales</taxon>
        <taxon>Volvocaceae</taxon>
        <taxon>Pleodorina</taxon>
    </lineage>
</organism>
<gene>
    <name evidence="2" type="primary">PLEST006334</name>
    <name evidence="2" type="ORF">PLESTB_000920200</name>
</gene>
<evidence type="ECO:0000256" key="1">
    <source>
        <dbReference type="SAM" id="MobiDB-lite"/>
    </source>
</evidence>
<reference evidence="2 3" key="1">
    <citation type="journal article" date="2023" name="Commun. Biol.">
        <title>Reorganization of the ancestral sex-determining regions during the evolution of trioecy in Pleodorina starrii.</title>
        <authorList>
            <person name="Takahashi K."/>
            <person name="Suzuki S."/>
            <person name="Kawai-Toyooka H."/>
            <person name="Yamamoto K."/>
            <person name="Hamaji T."/>
            <person name="Ootsuki R."/>
            <person name="Yamaguchi H."/>
            <person name="Kawachi M."/>
            <person name="Higashiyama T."/>
            <person name="Nozaki H."/>
        </authorList>
    </citation>
    <scope>NUCLEOTIDE SEQUENCE [LARGE SCALE GENOMIC DNA]</scope>
    <source>
        <strain evidence="2 3">NIES-4479</strain>
    </source>
</reference>
<feature type="compositionally biased region" description="Low complexity" evidence="1">
    <location>
        <begin position="282"/>
        <end position="307"/>
    </location>
</feature>